<comment type="caution">
    <text evidence="1">The sequence shown here is derived from an EMBL/GenBank/DDBJ whole genome shotgun (WGS) entry which is preliminary data.</text>
</comment>
<accession>A0A2P5DAA6</accession>
<keyword evidence="2" id="KW-1185">Reference proteome</keyword>
<protein>
    <submittedName>
        <fullName evidence="1">Uncharacterized protein</fullName>
    </submittedName>
</protein>
<evidence type="ECO:0000313" key="1">
    <source>
        <dbReference type="EMBL" id="PON70219.1"/>
    </source>
</evidence>
<reference evidence="2" key="1">
    <citation type="submission" date="2016-06" db="EMBL/GenBank/DDBJ databases">
        <title>Parallel loss of symbiosis genes in relatives of nitrogen-fixing non-legume Parasponia.</title>
        <authorList>
            <person name="Van Velzen R."/>
            <person name="Holmer R."/>
            <person name="Bu F."/>
            <person name="Rutten L."/>
            <person name="Van Zeijl A."/>
            <person name="Liu W."/>
            <person name="Santuari L."/>
            <person name="Cao Q."/>
            <person name="Sharma T."/>
            <person name="Shen D."/>
            <person name="Roswanjaya Y."/>
            <person name="Wardhani T."/>
            <person name="Kalhor M.S."/>
            <person name="Jansen J."/>
            <person name="Van den Hoogen J."/>
            <person name="Gungor B."/>
            <person name="Hartog M."/>
            <person name="Hontelez J."/>
            <person name="Verver J."/>
            <person name="Yang W.-C."/>
            <person name="Schijlen E."/>
            <person name="Repin R."/>
            <person name="Schilthuizen M."/>
            <person name="Schranz E."/>
            <person name="Heidstra R."/>
            <person name="Miyata K."/>
            <person name="Fedorova E."/>
            <person name="Kohlen W."/>
            <person name="Bisseling T."/>
            <person name="Smit S."/>
            <person name="Geurts R."/>
        </authorList>
    </citation>
    <scope>NUCLEOTIDE SEQUENCE [LARGE SCALE GENOMIC DNA]</scope>
    <source>
        <strain evidence="2">cv. RG33-2</strain>
    </source>
</reference>
<evidence type="ECO:0000313" key="2">
    <source>
        <dbReference type="Proteomes" id="UP000237000"/>
    </source>
</evidence>
<dbReference type="InParanoid" id="A0A2P5DAA6"/>
<organism evidence="1 2">
    <name type="scientific">Trema orientale</name>
    <name type="common">Charcoal tree</name>
    <name type="synonym">Celtis orientalis</name>
    <dbReference type="NCBI Taxonomy" id="63057"/>
    <lineage>
        <taxon>Eukaryota</taxon>
        <taxon>Viridiplantae</taxon>
        <taxon>Streptophyta</taxon>
        <taxon>Embryophyta</taxon>
        <taxon>Tracheophyta</taxon>
        <taxon>Spermatophyta</taxon>
        <taxon>Magnoliopsida</taxon>
        <taxon>eudicotyledons</taxon>
        <taxon>Gunneridae</taxon>
        <taxon>Pentapetalae</taxon>
        <taxon>rosids</taxon>
        <taxon>fabids</taxon>
        <taxon>Rosales</taxon>
        <taxon>Cannabaceae</taxon>
        <taxon>Trema</taxon>
    </lineage>
</organism>
<sequence>MNPRKSLRYLFIDWLNRAIHSSIREQTLQLRDLEPEIPISGHRYGLDRLVVEHLADSVLDRDFDLRGVDRDGAAGDGVGIVGECKEAGDDFSGGLDAPEERHEDPVDRETQVVSELPACVERPGQTRFEKGWVPGPRRRGDPEGLEVVEAVAVPHDDDVLAVGRWALVGDWAVGGLGFRRVHWRKRGRELDDLDPSRRVFLVVGE</sequence>
<dbReference type="AlphaFoldDB" id="A0A2P5DAA6"/>
<dbReference type="EMBL" id="JXTC01000284">
    <property type="protein sequence ID" value="PON70219.1"/>
    <property type="molecule type" value="Genomic_DNA"/>
</dbReference>
<gene>
    <name evidence="1" type="ORF">TorRG33x02_257690</name>
</gene>
<dbReference type="Proteomes" id="UP000237000">
    <property type="component" value="Unassembled WGS sequence"/>
</dbReference>
<dbReference type="OrthoDB" id="10608605at2759"/>
<proteinExistence type="predicted"/>
<name>A0A2P5DAA6_TREOI</name>